<dbReference type="RefSeq" id="WP_070971788.1">
    <property type="nucleotide sequence ID" value="NZ_CP017603.1"/>
</dbReference>
<evidence type="ECO:0000259" key="4">
    <source>
        <dbReference type="Pfam" id="PF07992"/>
    </source>
</evidence>
<evidence type="ECO:0000313" key="6">
    <source>
        <dbReference type="EMBL" id="AOY77738.1"/>
    </source>
</evidence>
<dbReference type="InterPro" id="IPR050260">
    <property type="entry name" value="FAD-bd_OxRdtase"/>
</dbReference>
<gene>
    <name evidence="7" type="primary">padH_2</name>
    <name evidence="6" type="ORF">BJL90_18875</name>
    <name evidence="7" type="ORF">CLFO_27360</name>
</gene>
<dbReference type="Pfam" id="PF07992">
    <property type="entry name" value="Pyr_redox_2"/>
    <property type="match status" value="1"/>
</dbReference>
<evidence type="ECO:0000259" key="5">
    <source>
        <dbReference type="Pfam" id="PF18267"/>
    </source>
</evidence>
<keyword evidence="3" id="KW-0274">FAD</keyword>
<dbReference type="EC" id="1.2.1.58" evidence="7"/>
<feature type="domain" description="NADH-rubredoxin oxidoreductase C-terminal" evidence="5">
    <location>
        <begin position="312"/>
        <end position="377"/>
    </location>
</feature>
<dbReference type="InterPro" id="IPR016156">
    <property type="entry name" value="FAD/NAD-linked_Rdtase_dimer_sf"/>
</dbReference>
<dbReference type="EMBL" id="CP017603">
    <property type="protein sequence ID" value="AOY77738.1"/>
    <property type="molecule type" value="Genomic_DNA"/>
</dbReference>
<dbReference type="AlphaFoldDB" id="A0AAC9WI16"/>
<dbReference type="Pfam" id="PF18267">
    <property type="entry name" value="Rubredoxin_C"/>
    <property type="match status" value="1"/>
</dbReference>
<evidence type="ECO:0000256" key="1">
    <source>
        <dbReference type="ARBA" id="ARBA00001974"/>
    </source>
</evidence>
<dbReference type="InterPro" id="IPR041575">
    <property type="entry name" value="Rubredoxin_C"/>
</dbReference>
<organism evidence="7 9">
    <name type="scientific">Clostridium formicaceticum</name>
    <dbReference type="NCBI Taxonomy" id="1497"/>
    <lineage>
        <taxon>Bacteria</taxon>
        <taxon>Bacillati</taxon>
        <taxon>Bacillota</taxon>
        <taxon>Clostridia</taxon>
        <taxon>Eubacteriales</taxon>
        <taxon>Clostridiaceae</taxon>
        <taxon>Clostridium</taxon>
    </lineage>
</organism>
<name>A0AAC9WI16_9CLOT</name>
<dbReference type="Proteomes" id="UP000177894">
    <property type="component" value="Chromosome"/>
</dbReference>
<evidence type="ECO:0000313" key="8">
    <source>
        <dbReference type="Proteomes" id="UP000177894"/>
    </source>
</evidence>
<dbReference type="PANTHER" id="PTHR43429">
    <property type="entry name" value="PYRIDINE NUCLEOTIDE-DISULFIDE OXIDOREDUCTASE DOMAIN-CONTAINING"/>
    <property type="match status" value="1"/>
</dbReference>
<dbReference type="Proteomes" id="UP000192478">
    <property type="component" value="Chromosome"/>
</dbReference>
<comment type="cofactor">
    <cofactor evidence="1">
        <name>FAD</name>
        <dbReference type="ChEBI" id="CHEBI:57692"/>
    </cofactor>
</comment>
<dbReference type="Gene3D" id="3.50.50.60">
    <property type="entry name" value="FAD/NAD(P)-binding domain"/>
    <property type="match status" value="2"/>
</dbReference>
<accession>A0AAC9WI16</accession>
<evidence type="ECO:0000256" key="3">
    <source>
        <dbReference type="ARBA" id="ARBA00022827"/>
    </source>
</evidence>
<keyword evidence="8" id="KW-1185">Reference proteome</keyword>
<evidence type="ECO:0000256" key="2">
    <source>
        <dbReference type="ARBA" id="ARBA00022630"/>
    </source>
</evidence>
<proteinExistence type="predicted"/>
<dbReference type="PRINTS" id="PR00368">
    <property type="entry name" value="FADPNR"/>
</dbReference>
<evidence type="ECO:0000313" key="9">
    <source>
        <dbReference type="Proteomes" id="UP000192478"/>
    </source>
</evidence>
<reference evidence="6 8" key="1">
    <citation type="submission" date="2016-10" db="EMBL/GenBank/DDBJ databases">
        <title>Complete Genome Sequence of Acetogen Clostridium formicoaceticum ATCC 27076.</title>
        <authorList>
            <person name="Bao T."/>
            <person name="Cheng C."/>
            <person name="Zhao J."/>
            <person name="Yang S.-T."/>
            <person name="Wang J."/>
            <person name="Wang M."/>
        </authorList>
    </citation>
    <scope>NUCLEOTIDE SEQUENCE [LARGE SCALE GENOMIC DNA]</scope>
    <source>
        <strain evidence="6 8">ATCC 27076</strain>
    </source>
</reference>
<dbReference type="InterPro" id="IPR023753">
    <property type="entry name" value="FAD/NAD-binding_dom"/>
</dbReference>
<dbReference type="PANTHER" id="PTHR43429:SF3">
    <property type="entry name" value="NITRITE REDUCTASE [NAD(P)H]"/>
    <property type="match status" value="1"/>
</dbReference>
<sequence length="408" mass="45294">MKYLVLGASAAGVNAAKTLRELDADGEITIVSKDNHIYSRCMLHHIIGEKRNVEGLNFTEKDFFENYDIKWKKGVLAKKLNIHDKTVLLDNEESLSYDKLLIATGSSSFIPPVKNLREAKGVYGLRNIEDALMIKEEAKNVENVVVLGGGLVGIDAVVGLLEQNVDVSLVEMADKILPLQLDQYASSRYEDLFKSEGVSIFTGRSVKEAVLDEAGNVKAVRLDNGMLIKCEMVIVATGVRPNTNFIEENTIELDRGIVVNHRCETNIEDIYAAGDVCGKNPIWPLAVKAGIVAAHNMVEQKTDLDDFFGLKNSMNFLGLQTISLGLIDAPDESYEVCMQQYKDIYKKIILKDGIIYGAILQGDIAYAGVLTYLIKNKVDISQINKDIFEISYADFFSIKENAEYQYAV</sequence>
<keyword evidence="2" id="KW-0285">Flavoprotein</keyword>
<dbReference type="SUPFAM" id="SSF51905">
    <property type="entry name" value="FAD/NAD(P)-binding domain"/>
    <property type="match status" value="1"/>
</dbReference>
<dbReference type="EMBL" id="CP020559">
    <property type="protein sequence ID" value="ARE88335.1"/>
    <property type="molecule type" value="Genomic_DNA"/>
</dbReference>
<dbReference type="InterPro" id="IPR036188">
    <property type="entry name" value="FAD/NAD-bd_sf"/>
</dbReference>
<keyword evidence="7" id="KW-0560">Oxidoreductase</keyword>
<feature type="domain" description="FAD/NAD(P)-binding" evidence="4">
    <location>
        <begin position="2"/>
        <end position="290"/>
    </location>
</feature>
<protein>
    <submittedName>
        <fullName evidence="7">NADH-dependent phenylglyoxylate dehydrogenase subunit epsilon</fullName>
        <ecNumber evidence="7">1.2.1.58</ecNumber>
    </submittedName>
</protein>
<dbReference type="Gene3D" id="3.30.390.30">
    <property type="match status" value="1"/>
</dbReference>
<evidence type="ECO:0000313" key="7">
    <source>
        <dbReference type="EMBL" id="ARE88335.1"/>
    </source>
</evidence>
<dbReference type="GO" id="GO:0047110">
    <property type="term" value="F:phenylglyoxylate dehydrogenase (acylating) activity"/>
    <property type="evidence" value="ECO:0007669"/>
    <property type="project" value="UniProtKB-EC"/>
</dbReference>
<dbReference type="PRINTS" id="PR00411">
    <property type="entry name" value="PNDRDTASEI"/>
</dbReference>
<reference evidence="7 9" key="2">
    <citation type="submission" date="2017-03" db="EMBL/GenBank/DDBJ databases">
        <title>Complete sequence of Clostridium formicaceticum DSM 92.</title>
        <authorList>
            <person name="Poehlein A."/>
            <person name="Karl M."/>
            <person name="Bengelsdorf F.R."/>
            <person name="Duerre P."/>
            <person name="Daniel R."/>
        </authorList>
    </citation>
    <scope>NUCLEOTIDE SEQUENCE [LARGE SCALE GENOMIC DNA]</scope>
    <source>
        <strain evidence="7 9">DSM 92</strain>
    </source>
</reference>
<dbReference type="KEGG" id="cfm:BJL90_18875"/>